<dbReference type="NCBIfam" id="TIGR00575">
    <property type="entry name" value="dnlj"/>
    <property type="match status" value="1"/>
</dbReference>
<dbReference type="InterPro" id="IPR001357">
    <property type="entry name" value="BRCT_dom"/>
</dbReference>
<evidence type="ECO:0000256" key="13">
    <source>
        <dbReference type="ARBA" id="ARBA00060881"/>
    </source>
</evidence>
<evidence type="ECO:0000256" key="5">
    <source>
        <dbReference type="ARBA" id="ARBA00022705"/>
    </source>
</evidence>
<dbReference type="SUPFAM" id="SSF56091">
    <property type="entry name" value="DNA ligase/mRNA capping enzyme, catalytic domain"/>
    <property type="match status" value="1"/>
</dbReference>
<feature type="binding site" evidence="14">
    <location>
        <position position="176"/>
    </location>
    <ligand>
        <name>NAD(+)</name>
        <dbReference type="ChEBI" id="CHEBI:57540"/>
    </ligand>
</feature>
<dbReference type="HAMAP" id="MF_01588">
    <property type="entry name" value="DNA_ligase_A"/>
    <property type="match status" value="1"/>
</dbReference>
<evidence type="ECO:0000256" key="14">
    <source>
        <dbReference type="HAMAP-Rule" id="MF_01588"/>
    </source>
</evidence>
<keyword evidence="5 14" id="KW-0235">DNA replication</keyword>
<dbReference type="Gene3D" id="1.10.287.610">
    <property type="entry name" value="Helix hairpin bin"/>
    <property type="match status" value="1"/>
</dbReference>
<reference evidence="16 17" key="1">
    <citation type="journal article" date="2016" name="Nat. Commun.">
        <title>Thousands of microbial genomes shed light on interconnected biogeochemical processes in an aquifer system.</title>
        <authorList>
            <person name="Anantharaman K."/>
            <person name="Brown C.T."/>
            <person name="Hug L.A."/>
            <person name="Sharon I."/>
            <person name="Castelle C.J."/>
            <person name="Probst A.J."/>
            <person name="Thomas B.C."/>
            <person name="Singh A."/>
            <person name="Wilkins M.J."/>
            <person name="Karaoz U."/>
            <person name="Brodie E.L."/>
            <person name="Williams K.H."/>
            <person name="Hubbard S.S."/>
            <person name="Banfield J.F."/>
        </authorList>
    </citation>
    <scope>NUCLEOTIDE SEQUENCE [LARGE SCALE GENOMIC DNA]</scope>
</reference>
<dbReference type="AlphaFoldDB" id="A0A1F6LM48"/>
<dbReference type="CDD" id="cd17748">
    <property type="entry name" value="BRCT_DNA_ligase_like"/>
    <property type="match status" value="1"/>
</dbReference>
<feature type="binding site" evidence="14">
    <location>
        <begin position="83"/>
        <end position="84"/>
    </location>
    <ligand>
        <name>NAD(+)</name>
        <dbReference type="ChEBI" id="CHEBI:57540"/>
    </ligand>
</feature>
<dbReference type="Gene3D" id="1.10.150.20">
    <property type="entry name" value="5' to 3' exonuclease, C-terminal subdomain"/>
    <property type="match status" value="2"/>
</dbReference>
<keyword evidence="11 14" id="KW-0234">DNA repair</keyword>
<feature type="binding site" evidence="14">
    <location>
        <position position="436"/>
    </location>
    <ligand>
        <name>Zn(2+)</name>
        <dbReference type="ChEBI" id="CHEBI:29105"/>
    </ligand>
</feature>
<dbReference type="InterPro" id="IPR013840">
    <property type="entry name" value="DNAligase_N"/>
</dbReference>
<dbReference type="InterPro" id="IPR036420">
    <property type="entry name" value="BRCT_dom_sf"/>
</dbReference>
<feature type="binding site" evidence="14">
    <location>
        <position position="413"/>
    </location>
    <ligand>
        <name>Zn(2+)</name>
        <dbReference type="ChEBI" id="CHEBI:29105"/>
    </ligand>
</feature>
<dbReference type="InterPro" id="IPR004150">
    <property type="entry name" value="NAD_DNA_ligase_OB"/>
</dbReference>
<dbReference type="GO" id="GO:0006281">
    <property type="term" value="P:DNA repair"/>
    <property type="evidence" value="ECO:0007669"/>
    <property type="project" value="UniProtKB-KW"/>
</dbReference>
<dbReference type="FunFam" id="2.40.50.140:FF:000012">
    <property type="entry name" value="DNA ligase"/>
    <property type="match status" value="1"/>
</dbReference>
<dbReference type="InterPro" id="IPR003583">
    <property type="entry name" value="Hlx-hairpin-Hlx_DNA-bd_motif"/>
</dbReference>
<dbReference type="PANTHER" id="PTHR23389">
    <property type="entry name" value="CHROMOSOME TRANSMISSION FIDELITY FACTOR 18"/>
    <property type="match status" value="1"/>
</dbReference>
<dbReference type="InterPro" id="IPR004149">
    <property type="entry name" value="Znf_DNAligase_C4"/>
</dbReference>
<feature type="binding site" evidence="14">
    <location>
        <position position="142"/>
    </location>
    <ligand>
        <name>NAD(+)</name>
        <dbReference type="ChEBI" id="CHEBI:57540"/>
    </ligand>
</feature>
<dbReference type="SUPFAM" id="SSF47781">
    <property type="entry name" value="RuvA domain 2-like"/>
    <property type="match status" value="1"/>
</dbReference>
<dbReference type="GO" id="GO:0005829">
    <property type="term" value="C:cytosol"/>
    <property type="evidence" value="ECO:0007669"/>
    <property type="project" value="TreeGrafter"/>
</dbReference>
<dbReference type="SUPFAM" id="SSF50249">
    <property type="entry name" value="Nucleic acid-binding proteins"/>
    <property type="match status" value="1"/>
</dbReference>
<dbReference type="CDD" id="cd00114">
    <property type="entry name" value="LIGANc"/>
    <property type="match status" value="1"/>
</dbReference>
<comment type="similarity">
    <text evidence="13 14">Belongs to the NAD-dependent DNA ligase family. LigA subfamily.</text>
</comment>
<feature type="binding site" evidence="14">
    <location>
        <position position="416"/>
    </location>
    <ligand>
        <name>Zn(2+)</name>
        <dbReference type="ChEBI" id="CHEBI:29105"/>
    </ligand>
</feature>
<dbReference type="Pfam" id="PF12826">
    <property type="entry name" value="HHH_2"/>
    <property type="match status" value="1"/>
</dbReference>
<gene>
    <name evidence="14" type="primary">ligA</name>
    <name evidence="16" type="ORF">A2848_03250</name>
</gene>
<feature type="binding site" evidence="14">
    <location>
        <position position="431"/>
    </location>
    <ligand>
        <name>Zn(2+)</name>
        <dbReference type="ChEBI" id="CHEBI:29105"/>
    </ligand>
</feature>
<evidence type="ECO:0000259" key="15">
    <source>
        <dbReference type="PROSITE" id="PS50172"/>
    </source>
</evidence>
<dbReference type="GO" id="GO:0003677">
    <property type="term" value="F:DNA binding"/>
    <property type="evidence" value="ECO:0007669"/>
    <property type="project" value="InterPro"/>
</dbReference>
<evidence type="ECO:0000256" key="7">
    <source>
        <dbReference type="ARBA" id="ARBA00022763"/>
    </source>
</evidence>
<dbReference type="EC" id="6.5.1.2" evidence="2 14"/>
<dbReference type="NCBIfam" id="NF005932">
    <property type="entry name" value="PRK07956.1"/>
    <property type="match status" value="1"/>
</dbReference>
<evidence type="ECO:0000256" key="2">
    <source>
        <dbReference type="ARBA" id="ARBA00012722"/>
    </source>
</evidence>
<feature type="binding site" evidence="14">
    <location>
        <position position="295"/>
    </location>
    <ligand>
        <name>NAD(+)</name>
        <dbReference type="ChEBI" id="CHEBI:57540"/>
    </ligand>
</feature>
<sequence>MHVHDAEARIKKLRTTIADLRYKYHVINDPTVTDVVYSHLMDELRDLERAYPQFHDANSPTGRIGGAPLTAFKKIKHAVTQWSFDDAFNEEDIRAFDARVRKLLLERVGANAQPEYVVELKIDGIHIVLTYERGVLKTAATRGDGVVGEDVTENIKTIQSLPLTLKKPVSCVIEGEVWMPTRVFNELNVQRAANGEPLFANPRNAAAGAVRQLDAAIAASRQLEAFLYDISYITSGLEEPPSQKAELELINSLGLQVNAEWRVCTTVDEIMALWKKWQARQNKQLAYWVDGLVIKLNDRQQQHALGYTGKAPRWGIALKFPAEEATTIVEKIMWQVGRTKVITPVAHLRPVLVAGTTVSHATLHNMDEIERLGLRIGDTVVIEKAGDIIQKVKQVLVSLRTGSEKKITAPKKCPVCGAATVKPEGEVALYCTNSACEGSQKELVTHFVGRGRFEIDGMGEKIVEQLIGEGLISVPADIFELSFDDVVGLDRFAETSARNLIARIAAAKKISLASFIYALGIRHVGEESAQRLAQQFESLDKFLSASPEDLQSIGGIGDVVAQSIANYLSHTAHQKQIQRMRDAGVVVQPAIRASGPLAGTTFVFTGTLESLSRGEAAKMVVAYGARTSDTVSKNVTHVVVGADAGSKEQQAKKLGIPRLTEAEFLAILKKLK</sequence>
<organism evidence="16 17">
    <name type="scientific">Candidatus Magasanikbacteria bacterium RIFCSPHIGHO2_01_FULL_50_8</name>
    <dbReference type="NCBI Taxonomy" id="1798674"/>
    <lineage>
        <taxon>Bacteria</taxon>
        <taxon>Candidatus Magasanikiibacteriota</taxon>
    </lineage>
</organism>
<comment type="catalytic activity">
    <reaction evidence="12 14">
        <text>NAD(+) + (deoxyribonucleotide)n-3'-hydroxyl + 5'-phospho-(deoxyribonucleotide)m = (deoxyribonucleotide)n+m + AMP + beta-nicotinamide D-nucleotide.</text>
        <dbReference type="EC" id="6.5.1.2"/>
    </reaction>
</comment>
<dbReference type="GO" id="GO:0006260">
    <property type="term" value="P:DNA replication"/>
    <property type="evidence" value="ECO:0007669"/>
    <property type="project" value="UniProtKB-KW"/>
</dbReference>
<dbReference type="SMART" id="SM00292">
    <property type="entry name" value="BRCT"/>
    <property type="match status" value="1"/>
</dbReference>
<comment type="caution">
    <text evidence="14">Lacks conserved residue(s) required for the propagation of feature annotation.</text>
</comment>
<comment type="cofactor">
    <cofactor evidence="14">
        <name>Mg(2+)</name>
        <dbReference type="ChEBI" id="CHEBI:18420"/>
    </cofactor>
    <cofactor evidence="14">
        <name>Mn(2+)</name>
        <dbReference type="ChEBI" id="CHEBI:29035"/>
    </cofactor>
</comment>
<feature type="binding site" evidence="14">
    <location>
        <position position="119"/>
    </location>
    <ligand>
        <name>NAD(+)</name>
        <dbReference type="ChEBI" id="CHEBI:57540"/>
    </ligand>
</feature>
<dbReference type="Pfam" id="PF01653">
    <property type="entry name" value="DNA_ligase_aden"/>
    <property type="match status" value="1"/>
</dbReference>
<dbReference type="SMART" id="SM00532">
    <property type="entry name" value="LIGANc"/>
    <property type="match status" value="1"/>
</dbReference>
<protein>
    <recommendedName>
        <fullName evidence="3 14">DNA ligase</fullName>
        <ecNumber evidence="2 14">6.5.1.2</ecNumber>
    </recommendedName>
    <alternativeName>
        <fullName evidence="14">Polydeoxyribonucleotide synthase [NAD(+)]</fullName>
    </alternativeName>
</protein>
<dbReference type="InterPro" id="IPR013839">
    <property type="entry name" value="DNAligase_adenylation"/>
</dbReference>
<evidence type="ECO:0000256" key="12">
    <source>
        <dbReference type="ARBA" id="ARBA00034005"/>
    </source>
</evidence>
<dbReference type="Gene3D" id="6.20.10.30">
    <property type="match status" value="1"/>
</dbReference>
<dbReference type="InterPro" id="IPR012340">
    <property type="entry name" value="NA-bd_OB-fold"/>
</dbReference>
<dbReference type="SUPFAM" id="SSF52113">
    <property type="entry name" value="BRCT domain"/>
    <property type="match status" value="1"/>
</dbReference>
<dbReference type="Pfam" id="PF00533">
    <property type="entry name" value="BRCT"/>
    <property type="match status" value="1"/>
</dbReference>
<dbReference type="Gene3D" id="2.40.50.140">
    <property type="entry name" value="Nucleic acid-binding proteins"/>
    <property type="match status" value="1"/>
</dbReference>
<dbReference type="GO" id="GO:0003911">
    <property type="term" value="F:DNA ligase (NAD+) activity"/>
    <property type="evidence" value="ECO:0007669"/>
    <property type="project" value="UniProtKB-UniRule"/>
</dbReference>
<comment type="caution">
    <text evidence="16">The sequence shown here is derived from an EMBL/GenBank/DDBJ whole genome shotgun (WGS) entry which is preliminary data.</text>
</comment>
<dbReference type="Pfam" id="PF03119">
    <property type="entry name" value="DNA_ligase_ZBD"/>
    <property type="match status" value="1"/>
</dbReference>
<evidence type="ECO:0000256" key="8">
    <source>
        <dbReference type="ARBA" id="ARBA00022833"/>
    </source>
</evidence>
<dbReference type="Pfam" id="PF03120">
    <property type="entry name" value="OB_DNA_ligase"/>
    <property type="match status" value="1"/>
</dbReference>
<keyword evidence="4 14" id="KW-0436">Ligase</keyword>
<dbReference type="InterPro" id="IPR010994">
    <property type="entry name" value="RuvA_2-like"/>
</dbReference>
<evidence type="ECO:0000256" key="6">
    <source>
        <dbReference type="ARBA" id="ARBA00022723"/>
    </source>
</evidence>
<dbReference type="FunFam" id="1.10.150.20:FF:000006">
    <property type="entry name" value="DNA ligase"/>
    <property type="match status" value="1"/>
</dbReference>
<keyword evidence="9 14" id="KW-0460">Magnesium</keyword>
<keyword evidence="7 14" id="KW-0227">DNA damage</keyword>
<dbReference type="InterPro" id="IPR001679">
    <property type="entry name" value="DNA_ligase"/>
</dbReference>
<proteinExistence type="inferred from homology"/>
<dbReference type="InterPro" id="IPR041663">
    <property type="entry name" value="DisA/LigA_HHH"/>
</dbReference>
<evidence type="ECO:0000256" key="10">
    <source>
        <dbReference type="ARBA" id="ARBA00023027"/>
    </source>
</evidence>
<accession>A0A1F6LM48</accession>
<feature type="active site" description="N6-AMP-lysine intermediate" evidence="14">
    <location>
        <position position="121"/>
    </location>
</feature>
<evidence type="ECO:0000256" key="3">
    <source>
        <dbReference type="ARBA" id="ARBA00013308"/>
    </source>
</evidence>
<keyword evidence="14" id="KW-0464">Manganese</keyword>
<dbReference type="EMBL" id="MFPV01000059">
    <property type="protein sequence ID" value="OGH60462.1"/>
    <property type="molecule type" value="Genomic_DNA"/>
</dbReference>
<comment type="function">
    <text evidence="1 14">DNA ligase that catalyzes the formation of phosphodiester linkages between 5'-phosphoryl and 3'-hydroxyl groups in double-stranded DNA using NAD as a coenzyme and as the energy source for the reaction. It is essential for DNA replication and repair of damaged DNA.</text>
</comment>
<evidence type="ECO:0000256" key="4">
    <source>
        <dbReference type="ARBA" id="ARBA00022598"/>
    </source>
</evidence>
<evidence type="ECO:0000256" key="1">
    <source>
        <dbReference type="ARBA" id="ARBA00004067"/>
    </source>
</evidence>
<evidence type="ECO:0000313" key="16">
    <source>
        <dbReference type="EMBL" id="OGH60462.1"/>
    </source>
</evidence>
<feature type="domain" description="BRCT" evidence="15">
    <location>
        <begin position="592"/>
        <end position="672"/>
    </location>
</feature>
<keyword evidence="10 14" id="KW-0520">NAD</keyword>
<dbReference type="PANTHER" id="PTHR23389:SF9">
    <property type="entry name" value="DNA LIGASE"/>
    <property type="match status" value="1"/>
</dbReference>
<dbReference type="Proteomes" id="UP000176329">
    <property type="component" value="Unassembled WGS sequence"/>
</dbReference>
<dbReference type="GO" id="GO:0046872">
    <property type="term" value="F:metal ion binding"/>
    <property type="evidence" value="ECO:0007669"/>
    <property type="project" value="UniProtKB-KW"/>
</dbReference>
<keyword evidence="6 14" id="KW-0479">Metal-binding</keyword>
<dbReference type="Gene3D" id="3.40.50.10190">
    <property type="entry name" value="BRCT domain"/>
    <property type="match status" value="1"/>
</dbReference>
<evidence type="ECO:0000256" key="11">
    <source>
        <dbReference type="ARBA" id="ARBA00023204"/>
    </source>
</evidence>
<keyword evidence="8 14" id="KW-0862">Zinc</keyword>
<evidence type="ECO:0000256" key="9">
    <source>
        <dbReference type="ARBA" id="ARBA00022842"/>
    </source>
</evidence>
<dbReference type="PIRSF" id="PIRSF001604">
    <property type="entry name" value="LigA"/>
    <property type="match status" value="1"/>
</dbReference>
<feature type="binding site" evidence="14">
    <location>
        <position position="319"/>
    </location>
    <ligand>
        <name>NAD(+)</name>
        <dbReference type="ChEBI" id="CHEBI:57540"/>
    </ligand>
</feature>
<dbReference type="Gene3D" id="3.30.470.30">
    <property type="entry name" value="DNA ligase/mRNA capping enzyme"/>
    <property type="match status" value="1"/>
</dbReference>
<evidence type="ECO:0000313" key="17">
    <source>
        <dbReference type="Proteomes" id="UP000176329"/>
    </source>
</evidence>
<name>A0A1F6LM48_9BACT</name>
<dbReference type="SMART" id="SM00278">
    <property type="entry name" value="HhH1"/>
    <property type="match status" value="4"/>
</dbReference>
<dbReference type="PROSITE" id="PS50172">
    <property type="entry name" value="BRCT"/>
    <property type="match status" value="1"/>
</dbReference>